<comment type="caution">
    <text evidence="5">The sequence shown here is derived from an EMBL/GenBank/DDBJ whole genome shotgun (WGS) entry which is preliminary data.</text>
</comment>
<dbReference type="Gene3D" id="1.10.10.10">
    <property type="entry name" value="Winged helix-like DNA-binding domain superfamily/Winged helix DNA-binding domain"/>
    <property type="match status" value="1"/>
</dbReference>
<dbReference type="RefSeq" id="WP_054759683.1">
    <property type="nucleotide sequence ID" value="NZ_AYYR01000054.1"/>
</dbReference>
<dbReference type="InterPro" id="IPR036388">
    <property type="entry name" value="WH-like_DNA-bd_sf"/>
</dbReference>
<evidence type="ECO:0000256" key="1">
    <source>
        <dbReference type="ARBA" id="ARBA00023015"/>
    </source>
</evidence>
<organism evidence="5 6">
    <name type="scientific">Secundilactobacillus collinoides DSM 20515 = JCM 1123</name>
    <dbReference type="NCBI Taxonomy" id="1423733"/>
    <lineage>
        <taxon>Bacteria</taxon>
        <taxon>Bacillati</taxon>
        <taxon>Bacillota</taxon>
        <taxon>Bacilli</taxon>
        <taxon>Lactobacillales</taxon>
        <taxon>Lactobacillaceae</taxon>
        <taxon>Secundilactobacillus</taxon>
    </lineage>
</organism>
<keyword evidence="2" id="KW-0238">DNA-binding</keyword>
<dbReference type="AlphaFoldDB" id="A0A0R2B729"/>
<dbReference type="PROSITE" id="PS50995">
    <property type="entry name" value="HTH_MARR_2"/>
    <property type="match status" value="1"/>
</dbReference>
<proteinExistence type="predicted"/>
<dbReference type="Pfam" id="PF01047">
    <property type="entry name" value="MarR"/>
    <property type="match status" value="1"/>
</dbReference>
<keyword evidence="3" id="KW-0804">Transcription</keyword>
<keyword evidence="1" id="KW-0805">Transcription regulation</keyword>
<feature type="domain" description="HTH marR-type" evidence="4">
    <location>
        <begin position="12"/>
        <end position="157"/>
    </location>
</feature>
<dbReference type="PANTHER" id="PTHR35790">
    <property type="entry name" value="HTH-TYPE TRANSCRIPTIONAL REGULATOR PCHR"/>
    <property type="match status" value="1"/>
</dbReference>
<dbReference type="GO" id="GO:0003700">
    <property type="term" value="F:DNA-binding transcription factor activity"/>
    <property type="evidence" value="ECO:0007669"/>
    <property type="project" value="InterPro"/>
</dbReference>
<dbReference type="PROSITE" id="PS01117">
    <property type="entry name" value="HTH_MARR_1"/>
    <property type="match status" value="1"/>
</dbReference>
<dbReference type="GO" id="GO:0003677">
    <property type="term" value="F:DNA binding"/>
    <property type="evidence" value="ECO:0007669"/>
    <property type="project" value="UniProtKB-KW"/>
</dbReference>
<dbReference type="EMBL" id="AYYR01000054">
    <property type="protein sequence ID" value="KRM75215.1"/>
    <property type="molecule type" value="Genomic_DNA"/>
</dbReference>
<evidence type="ECO:0000256" key="2">
    <source>
        <dbReference type="ARBA" id="ARBA00023125"/>
    </source>
</evidence>
<evidence type="ECO:0000313" key="5">
    <source>
        <dbReference type="EMBL" id="KRM75215.1"/>
    </source>
</evidence>
<dbReference type="InterPro" id="IPR000835">
    <property type="entry name" value="HTH_MarR-typ"/>
</dbReference>
<dbReference type="PATRIC" id="fig|1423733.4.peg.2513"/>
<dbReference type="InterPro" id="IPR052067">
    <property type="entry name" value="Metal_resp_HTH_trans_reg"/>
</dbReference>
<reference evidence="5 6" key="1">
    <citation type="journal article" date="2015" name="Genome Announc.">
        <title>Expanding the biotechnology potential of lactobacilli through comparative genomics of 213 strains and associated genera.</title>
        <authorList>
            <person name="Sun Z."/>
            <person name="Harris H.M."/>
            <person name="McCann A."/>
            <person name="Guo C."/>
            <person name="Argimon S."/>
            <person name="Zhang W."/>
            <person name="Yang X."/>
            <person name="Jeffery I.B."/>
            <person name="Cooney J.C."/>
            <person name="Kagawa T.F."/>
            <person name="Liu W."/>
            <person name="Song Y."/>
            <person name="Salvetti E."/>
            <person name="Wrobel A."/>
            <person name="Rasinkangas P."/>
            <person name="Parkhill J."/>
            <person name="Rea M.C."/>
            <person name="O'Sullivan O."/>
            <person name="Ritari J."/>
            <person name="Douillard F.P."/>
            <person name="Paul Ross R."/>
            <person name="Yang R."/>
            <person name="Briner A.E."/>
            <person name="Felis G.E."/>
            <person name="de Vos W.M."/>
            <person name="Barrangou R."/>
            <person name="Klaenhammer T.R."/>
            <person name="Caufield P.W."/>
            <person name="Cui Y."/>
            <person name="Zhang H."/>
            <person name="O'Toole P.W."/>
        </authorList>
    </citation>
    <scope>NUCLEOTIDE SEQUENCE [LARGE SCALE GENOMIC DNA]</scope>
    <source>
        <strain evidence="5 6">DSM 20515</strain>
    </source>
</reference>
<dbReference type="Proteomes" id="UP000051845">
    <property type="component" value="Unassembled WGS sequence"/>
</dbReference>
<dbReference type="SUPFAM" id="SSF46785">
    <property type="entry name" value="Winged helix' DNA-binding domain"/>
    <property type="match status" value="1"/>
</dbReference>
<sequence length="162" mass="18100">MEKLTYFKTVIDPSLVTLASQLASGDAFEKAWISSRLADPELATVINQLSIVNMHTLKAIAVHHLINGVALSEKLGVTRGTISKSTKKLLQLDLIQQEKHPDNQKEIHYRLTAAGKAINEQHQALDQYLDVQSQQVIGQFSETELQTVAAFLDKMSQIRKQH</sequence>
<name>A0A0R2B729_SECCO</name>
<accession>A0A0R2B729</accession>
<evidence type="ECO:0000259" key="4">
    <source>
        <dbReference type="PROSITE" id="PS50995"/>
    </source>
</evidence>
<protein>
    <submittedName>
        <fullName evidence="5">MarR family transcriptional regulator</fullName>
    </submittedName>
</protein>
<evidence type="ECO:0000313" key="6">
    <source>
        <dbReference type="Proteomes" id="UP000051845"/>
    </source>
</evidence>
<dbReference type="InterPro" id="IPR036390">
    <property type="entry name" value="WH_DNA-bd_sf"/>
</dbReference>
<dbReference type="InterPro" id="IPR023187">
    <property type="entry name" value="Tscrpt_reg_MarR-type_CS"/>
</dbReference>
<gene>
    <name evidence="5" type="ORF">FC82_GL002399</name>
</gene>
<evidence type="ECO:0000256" key="3">
    <source>
        <dbReference type="ARBA" id="ARBA00023163"/>
    </source>
</evidence>
<dbReference type="PANTHER" id="PTHR35790:SF4">
    <property type="entry name" value="HTH-TYPE TRANSCRIPTIONAL REGULATOR PCHR"/>
    <property type="match status" value="1"/>
</dbReference>
<dbReference type="SMART" id="SM00347">
    <property type="entry name" value="HTH_MARR"/>
    <property type="match status" value="1"/>
</dbReference>